<feature type="compositionally biased region" description="Basic and acidic residues" evidence="1">
    <location>
        <begin position="45"/>
        <end position="58"/>
    </location>
</feature>
<feature type="compositionally biased region" description="Polar residues" evidence="1">
    <location>
        <begin position="1"/>
        <end position="19"/>
    </location>
</feature>
<protein>
    <submittedName>
        <fullName evidence="2">Uncharacterized protein</fullName>
    </submittedName>
</protein>
<organism evidence="2 3">
    <name type="scientific">Svornostia abyssi</name>
    <dbReference type="NCBI Taxonomy" id="2898438"/>
    <lineage>
        <taxon>Bacteria</taxon>
        <taxon>Bacillati</taxon>
        <taxon>Actinomycetota</taxon>
        <taxon>Thermoleophilia</taxon>
        <taxon>Solirubrobacterales</taxon>
        <taxon>Baekduiaceae</taxon>
        <taxon>Svornostia</taxon>
    </lineage>
</organism>
<name>A0ABY5PDD1_9ACTN</name>
<dbReference type="Proteomes" id="UP001058860">
    <property type="component" value="Chromosome"/>
</dbReference>
<sequence>MNRWVSSASGNAPASQALHTTPPAAPEKALRWSGSPAARARPKLRRESRGHEQLQPERELVGVRRVGRIGVQEGQLVAQQMKDRRMRVALREDPRDGVARARRHVE</sequence>
<dbReference type="EMBL" id="CP088295">
    <property type="protein sequence ID" value="UUY02601.1"/>
    <property type="molecule type" value="Genomic_DNA"/>
</dbReference>
<evidence type="ECO:0000313" key="2">
    <source>
        <dbReference type="EMBL" id="UUY02601.1"/>
    </source>
</evidence>
<proteinExistence type="predicted"/>
<evidence type="ECO:0000313" key="3">
    <source>
        <dbReference type="Proteomes" id="UP001058860"/>
    </source>
</evidence>
<gene>
    <name evidence="2" type="ORF">LRS13_18180</name>
</gene>
<feature type="region of interest" description="Disordered" evidence="1">
    <location>
        <begin position="1"/>
        <end position="58"/>
    </location>
</feature>
<reference evidence="3" key="1">
    <citation type="submission" date="2021-11" db="EMBL/GenBank/DDBJ databases">
        <title>Cultivation dependent microbiological survey of springs from the worlds oldest radium mine currently devoted to the extraction of radon-saturated water.</title>
        <authorList>
            <person name="Kapinusova G."/>
            <person name="Smrhova T."/>
            <person name="Strejcek M."/>
            <person name="Suman J."/>
            <person name="Jani K."/>
            <person name="Pajer P."/>
            <person name="Uhlik O."/>
        </authorList>
    </citation>
    <scope>NUCLEOTIDE SEQUENCE [LARGE SCALE GENOMIC DNA]</scope>
    <source>
        <strain evidence="3">J379</strain>
    </source>
</reference>
<evidence type="ECO:0000256" key="1">
    <source>
        <dbReference type="SAM" id="MobiDB-lite"/>
    </source>
</evidence>
<keyword evidence="3" id="KW-1185">Reference proteome</keyword>
<accession>A0ABY5PDD1</accession>